<dbReference type="Gene3D" id="3.30.70.2330">
    <property type="match status" value="1"/>
</dbReference>
<evidence type="ECO:0000313" key="4">
    <source>
        <dbReference type="EMBL" id="MVX60738.1"/>
    </source>
</evidence>
<keyword evidence="1" id="KW-0479">Metal-binding</keyword>
<dbReference type="GO" id="GO:0016818">
    <property type="term" value="F:hydrolase activity, acting on acid anhydrides, in phosphorus-containing anhydrides"/>
    <property type="evidence" value="ECO:0007669"/>
    <property type="project" value="InterPro"/>
</dbReference>
<sequence>MEGAMANATQSICVVKNTTVAGTRHVAGMAEMAENYRPGDRFALVRDAGNRFDPWAVEVRDSGNRRVGYVSCECNEFVGRLIDGGKSVDGRLVAREQVGSWCRLVMEVHLND</sequence>
<dbReference type="AlphaFoldDB" id="A0A6N8JLJ7"/>
<evidence type="ECO:0000259" key="3">
    <source>
        <dbReference type="SMART" id="SM00910"/>
    </source>
</evidence>
<dbReference type="InterPro" id="IPR014905">
    <property type="entry name" value="HIRAN"/>
</dbReference>
<dbReference type="SMART" id="SM00910">
    <property type="entry name" value="HIRAN"/>
    <property type="match status" value="1"/>
</dbReference>
<proteinExistence type="predicted"/>
<gene>
    <name evidence="4" type="ORF">GKZ27_04585</name>
</gene>
<keyword evidence="5" id="KW-1185">Reference proteome</keyword>
<dbReference type="GO" id="GO:0003676">
    <property type="term" value="F:nucleic acid binding"/>
    <property type="evidence" value="ECO:0007669"/>
    <property type="project" value="InterPro"/>
</dbReference>
<accession>A0A6N8JLJ7</accession>
<name>A0A6N8JLJ7_9ACTN</name>
<comment type="caution">
    <text evidence="4">The sequence shown here is derived from an EMBL/GenBank/DDBJ whole genome shotgun (WGS) entry which is preliminary data.</text>
</comment>
<reference evidence="4 5" key="1">
    <citation type="submission" date="2019-12" db="EMBL/GenBank/DDBJ databases">
        <title>Microbes associate with the intestines of laboratory mice.</title>
        <authorList>
            <person name="Navarre W."/>
            <person name="Wong E."/>
        </authorList>
    </citation>
    <scope>NUCLEOTIDE SEQUENCE [LARGE SCALE GENOMIC DNA]</scope>
    <source>
        <strain evidence="4 5">NM66_B29</strain>
    </source>
</reference>
<evidence type="ECO:0000256" key="1">
    <source>
        <dbReference type="ARBA" id="ARBA00022723"/>
    </source>
</evidence>
<evidence type="ECO:0000256" key="2">
    <source>
        <dbReference type="ARBA" id="ARBA00022801"/>
    </source>
</evidence>
<organism evidence="4 5">
    <name type="scientific">Adlercreutzia mucosicola</name>
    <dbReference type="NCBI Taxonomy" id="580026"/>
    <lineage>
        <taxon>Bacteria</taxon>
        <taxon>Bacillati</taxon>
        <taxon>Actinomycetota</taxon>
        <taxon>Coriobacteriia</taxon>
        <taxon>Eggerthellales</taxon>
        <taxon>Eggerthellaceae</taxon>
        <taxon>Adlercreutzia</taxon>
    </lineage>
</organism>
<protein>
    <recommendedName>
        <fullName evidence="3">HIRAN domain-containing protein</fullName>
    </recommendedName>
</protein>
<feature type="domain" description="HIRAN" evidence="3">
    <location>
        <begin position="15"/>
        <end position="112"/>
    </location>
</feature>
<keyword evidence="2" id="KW-0378">Hydrolase</keyword>
<dbReference type="GO" id="GO:0008270">
    <property type="term" value="F:zinc ion binding"/>
    <property type="evidence" value="ECO:0007669"/>
    <property type="project" value="InterPro"/>
</dbReference>
<dbReference type="Proteomes" id="UP000463388">
    <property type="component" value="Unassembled WGS sequence"/>
</dbReference>
<dbReference type="Pfam" id="PF08797">
    <property type="entry name" value="HIRAN"/>
    <property type="match status" value="1"/>
</dbReference>
<dbReference type="EMBL" id="WSRR01000007">
    <property type="protein sequence ID" value="MVX60738.1"/>
    <property type="molecule type" value="Genomic_DNA"/>
</dbReference>
<evidence type="ECO:0000313" key="5">
    <source>
        <dbReference type="Proteomes" id="UP000463388"/>
    </source>
</evidence>